<dbReference type="InterPro" id="IPR002347">
    <property type="entry name" value="SDR_fam"/>
</dbReference>
<organism evidence="4 5">
    <name type="scientific">Phytophthora fragariaefolia</name>
    <dbReference type="NCBI Taxonomy" id="1490495"/>
    <lineage>
        <taxon>Eukaryota</taxon>
        <taxon>Sar</taxon>
        <taxon>Stramenopiles</taxon>
        <taxon>Oomycota</taxon>
        <taxon>Peronosporomycetes</taxon>
        <taxon>Peronosporales</taxon>
        <taxon>Peronosporaceae</taxon>
        <taxon>Phytophthora</taxon>
    </lineage>
</organism>
<protein>
    <submittedName>
        <fullName evidence="4">Unnamed protein product</fullName>
    </submittedName>
</protein>
<dbReference type="AlphaFoldDB" id="A0A9W6Y8I0"/>
<evidence type="ECO:0000313" key="5">
    <source>
        <dbReference type="Proteomes" id="UP001165121"/>
    </source>
</evidence>
<gene>
    <name evidence="4" type="ORF">Pfra01_002365600</name>
</gene>
<evidence type="ECO:0000256" key="2">
    <source>
        <dbReference type="ARBA" id="ARBA00023002"/>
    </source>
</evidence>
<dbReference type="Pfam" id="PF00106">
    <property type="entry name" value="adh_short"/>
    <property type="match status" value="1"/>
</dbReference>
<dbReference type="PRINTS" id="PR00080">
    <property type="entry name" value="SDRFAMILY"/>
</dbReference>
<dbReference type="PANTHER" id="PTHR43544:SF7">
    <property type="entry name" value="NADB-LER2"/>
    <property type="match status" value="1"/>
</dbReference>
<sequence>MRWRRRGVVPTDFIILRTFADLDYAGNLVGASARNADMIMLKRSLRGVCRASRLVSLFKKINSSHDLVSVASMAGKTVLITGSNRGLGLSFVKHYVKAGWNVIATTRRGANLDELEALSPGKIIHMDVRDESSVLQMAQDLEGTPIDLLINNAGTFTGSGDMSTTTKDALMMEFEVHAVGPFLVTRSLLPNLKLGAKRNGKNGARVAQLSSIWASIETGSGPYAYAASKAALHMINHRMADEMNHHHIAAILLDPGYVATNLPRNSYEHGAERVVDAMVRIIEKSKMQDTGKFFHFMGHEIPW</sequence>
<dbReference type="OrthoDB" id="68267at2759"/>
<dbReference type="PANTHER" id="PTHR43544">
    <property type="entry name" value="SHORT-CHAIN DEHYDROGENASE/REDUCTASE"/>
    <property type="match status" value="1"/>
</dbReference>
<dbReference type="InterPro" id="IPR036291">
    <property type="entry name" value="NAD(P)-bd_dom_sf"/>
</dbReference>
<dbReference type="SUPFAM" id="SSF51735">
    <property type="entry name" value="NAD(P)-binding Rossmann-fold domains"/>
    <property type="match status" value="1"/>
</dbReference>
<dbReference type="Gene3D" id="3.40.50.720">
    <property type="entry name" value="NAD(P)-binding Rossmann-like Domain"/>
    <property type="match status" value="1"/>
</dbReference>
<evidence type="ECO:0000256" key="3">
    <source>
        <dbReference type="RuleBase" id="RU000363"/>
    </source>
</evidence>
<dbReference type="GO" id="GO:0005737">
    <property type="term" value="C:cytoplasm"/>
    <property type="evidence" value="ECO:0007669"/>
    <property type="project" value="TreeGrafter"/>
</dbReference>
<keyword evidence="1" id="KW-0521">NADP</keyword>
<proteinExistence type="inferred from homology"/>
<dbReference type="PRINTS" id="PR00081">
    <property type="entry name" value="GDHRDH"/>
</dbReference>
<comment type="similarity">
    <text evidence="3">Belongs to the short-chain dehydrogenases/reductases (SDR) family.</text>
</comment>
<evidence type="ECO:0000313" key="4">
    <source>
        <dbReference type="EMBL" id="GMF55957.1"/>
    </source>
</evidence>
<evidence type="ECO:0000256" key="1">
    <source>
        <dbReference type="ARBA" id="ARBA00022857"/>
    </source>
</evidence>
<keyword evidence="5" id="KW-1185">Reference proteome</keyword>
<dbReference type="GO" id="GO:0016491">
    <property type="term" value="F:oxidoreductase activity"/>
    <property type="evidence" value="ECO:0007669"/>
    <property type="project" value="UniProtKB-KW"/>
</dbReference>
<comment type="caution">
    <text evidence="4">The sequence shown here is derived from an EMBL/GenBank/DDBJ whole genome shotgun (WGS) entry which is preliminary data.</text>
</comment>
<dbReference type="Proteomes" id="UP001165121">
    <property type="component" value="Unassembled WGS sequence"/>
</dbReference>
<dbReference type="EMBL" id="BSXT01003880">
    <property type="protein sequence ID" value="GMF55957.1"/>
    <property type="molecule type" value="Genomic_DNA"/>
</dbReference>
<accession>A0A9W6Y8I0</accession>
<name>A0A9W6Y8I0_9STRA</name>
<reference evidence="4" key="1">
    <citation type="submission" date="2023-04" db="EMBL/GenBank/DDBJ databases">
        <title>Phytophthora fragariaefolia NBRC 109709.</title>
        <authorList>
            <person name="Ichikawa N."/>
            <person name="Sato H."/>
            <person name="Tonouchi N."/>
        </authorList>
    </citation>
    <scope>NUCLEOTIDE SEQUENCE</scope>
    <source>
        <strain evidence="4">NBRC 109709</strain>
    </source>
</reference>
<dbReference type="InterPro" id="IPR051468">
    <property type="entry name" value="Fungal_SecMetab_SDRs"/>
</dbReference>
<keyword evidence="2" id="KW-0560">Oxidoreductase</keyword>